<evidence type="ECO:0000313" key="2">
    <source>
        <dbReference type="EMBL" id="AHF24861.1"/>
    </source>
</evidence>
<evidence type="ECO:0000256" key="1">
    <source>
        <dbReference type="SAM" id="Phobius"/>
    </source>
</evidence>
<reference evidence="2" key="1">
    <citation type="journal article" date="2013" name="PLoS ONE">
        <title>Metagenomic insights into the carbohydrate-active enzymes carried by the microorganisms adhering to solid digesta in the rumen of cows.</title>
        <authorList>
            <person name="Wang L."/>
            <person name="Hatem A."/>
            <person name="Catalyurek U.V."/>
            <person name="Morrison M."/>
            <person name="Yu Z."/>
        </authorList>
    </citation>
    <scope>NUCLEOTIDE SEQUENCE</scope>
</reference>
<name>W0FJ41_9BACT</name>
<dbReference type="EMBL" id="KC246808">
    <property type="protein sequence ID" value="AHF24861.1"/>
    <property type="molecule type" value="Genomic_DNA"/>
</dbReference>
<feature type="transmembrane region" description="Helical" evidence="1">
    <location>
        <begin position="7"/>
        <end position="26"/>
    </location>
</feature>
<feature type="transmembrane region" description="Helical" evidence="1">
    <location>
        <begin position="108"/>
        <end position="124"/>
    </location>
</feature>
<keyword evidence="1" id="KW-0812">Transmembrane</keyword>
<accession>W0FJ41</accession>
<keyword evidence="1" id="KW-1133">Transmembrane helix</keyword>
<sequence length="130" mass="14407">MNWFNGICAPLCGGWMMLSAVVDLPLSWNDWMPLTIYDPFPFHDVFFTSHFWPGLALLLVNGVANIVALVNHRSGNEAGWITWCAVAGALLVVWTAAELLIIPNGISVFYFVLGVFQLASALRLRRSLAQ</sequence>
<feature type="transmembrane region" description="Helical" evidence="1">
    <location>
        <begin position="46"/>
        <end position="68"/>
    </location>
</feature>
<proteinExistence type="predicted"/>
<dbReference type="AlphaFoldDB" id="W0FJ41"/>
<protein>
    <submittedName>
        <fullName evidence="2">Uncharacterized protein</fullName>
    </submittedName>
</protein>
<keyword evidence="1" id="KW-0472">Membrane</keyword>
<feature type="transmembrane region" description="Helical" evidence="1">
    <location>
        <begin position="80"/>
        <end position="102"/>
    </location>
</feature>
<organism evidence="2">
    <name type="scientific">uncultured bacterium Contig1491</name>
    <dbReference type="NCBI Taxonomy" id="1393439"/>
    <lineage>
        <taxon>Bacteria</taxon>
        <taxon>environmental samples</taxon>
    </lineage>
</organism>